<proteinExistence type="predicted"/>
<keyword evidence="2" id="KW-0547">Nucleotide-binding</keyword>
<evidence type="ECO:0000313" key="9">
    <source>
        <dbReference type="Proteomes" id="UP001530400"/>
    </source>
</evidence>
<evidence type="ECO:0000256" key="1">
    <source>
        <dbReference type="ARBA" id="ARBA00022701"/>
    </source>
</evidence>
<name>A0ABD3NZV8_9STRA</name>
<feature type="region of interest" description="Disordered" evidence="7">
    <location>
        <begin position="954"/>
        <end position="978"/>
    </location>
</feature>
<feature type="compositionally biased region" description="Polar residues" evidence="7">
    <location>
        <begin position="134"/>
        <end position="144"/>
    </location>
</feature>
<gene>
    <name evidence="8" type="ORF">ACHAWO_011587</name>
</gene>
<dbReference type="PANTHER" id="PTHR37739:SF16">
    <property type="entry name" value="KINESIN-LIKE PROTEIN"/>
    <property type="match status" value="1"/>
</dbReference>
<feature type="compositionally biased region" description="Polar residues" evidence="7">
    <location>
        <begin position="152"/>
        <end position="161"/>
    </location>
</feature>
<sequence>MTDEAIAEIVVRDEIVSSATAYLATYEDLSSRLVLLPFNDDDCTGAKVCSHEIVRPSSEIVEQSEVLTKKDPPDSKDGNEETESESNESVNVTSETAVPDGENNVTNQVGKKKKRNKKKRKKKQTENDVKTEDSNVSAETSLGTNVIEDQETNNNEAATDASSDVLKTLDTNNEQAVPVGYVLTKLSGRIACMEHSVEKLDERDFTEILSLLRDVAYPITLTFVSPECLSDGRKKDDDMKCSKSLNAGTSGETASDTSVDTKDGVEATSSKEDEDPNNHSILASREEAAKYAAQAASELRGRLTRWGFQAATKAAEAAQAVQEIREERQRKMAEEHDKLDSCEEKKCDASSKESSNDISYNSAENDTQHCHVFLQSAAGFVKLSKTAATPGPASSSYLFSPQKKTTVITNMSVITVRLSEEKACPIGSNGYKFQWYRSKNEYTVDMDTSSIEWCSLHRANYPTYQPSVSDIGYLLSCLVDFGESDLSTQRCILPLPIITDQSLFESAKASLMKVGVENCALFGSLKDSSGSLFRLRVFVEMDNETDSIAKSYIILDRWIGSEFEPMHQEHQSLLAVRARSDPSRPRGFELIFESPSQPNRYILDAPNRNARESLLIALGLASFTGSLSSLTTETTLLQYSDEFEVPIVLHANKEITPDHSKSLPTCDEKSTSSKNLYAIQLEAQMKDVQAELEAKTALVSKLQQKISASTDERKKAERELVQARSKAEELSQCQQKVEERDAVISEQQRSIKSLRNEKAILAASVEMRDGKIEGLSVQIVELQNQLAVALRQVEEVRTSESEQVRARLEAAKAKEDMETAALIEAMKKEEEQFKEELKGAQSIIEELNQKYACTKVSSTRIKDELDKMRSDAKKLKMERNTLKNKNDSLVRENSKLQAQLAIKPKPTQPVNEAEMRTLKQTIKQLQLHNSQQQGEITSLRSEKRELQEELQATRSAHKQSARYLTAQQPASTPNNREAHRMMQQCEDLESVIVNLKDHLDAKEMQINTLKEINETLIREIDDARIARK</sequence>
<dbReference type="GO" id="GO:0005524">
    <property type="term" value="F:ATP binding"/>
    <property type="evidence" value="ECO:0007669"/>
    <property type="project" value="UniProtKB-KW"/>
</dbReference>
<feature type="coiled-coil region" evidence="6">
    <location>
        <begin position="314"/>
        <end position="345"/>
    </location>
</feature>
<evidence type="ECO:0000313" key="8">
    <source>
        <dbReference type="EMBL" id="KAL3779730.1"/>
    </source>
</evidence>
<reference evidence="8 9" key="1">
    <citation type="submission" date="2024-10" db="EMBL/GenBank/DDBJ databases">
        <title>Updated reference genomes for cyclostephanoid diatoms.</title>
        <authorList>
            <person name="Roberts W.R."/>
            <person name="Alverson A.J."/>
        </authorList>
    </citation>
    <scope>NUCLEOTIDE SEQUENCE [LARGE SCALE GENOMIC DNA]</scope>
    <source>
        <strain evidence="8 9">AJA010-31</strain>
    </source>
</reference>
<feature type="region of interest" description="Disordered" evidence="7">
    <location>
        <begin position="231"/>
        <end position="279"/>
    </location>
</feature>
<dbReference type="Proteomes" id="UP001530400">
    <property type="component" value="Unassembled WGS sequence"/>
</dbReference>
<keyword evidence="1" id="KW-0493">Microtubule</keyword>
<dbReference type="EMBL" id="JALLPJ020000921">
    <property type="protein sequence ID" value="KAL3779730.1"/>
    <property type="molecule type" value="Genomic_DNA"/>
</dbReference>
<feature type="coiled-coil region" evidence="6">
    <location>
        <begin position="772"/>
        <end position="799"/>
    </location>
</feature>
<feature type="compositionally biased region" description="Basic and acidic residues" evidence="7">
    <location>
        <begin position="67"/>
        <end position="79"/>
    </location>
</feature>
<dbReference type="AlphaFoldDB" id="A0ABD3NZV8"/>
<keyword evidence="5" id="KW-0505">Motor protein</keyword>
<feature type="coiled-coil region" evidence="6">
    <location>
        <begin position="678"/>
        <end position="740"/>
    </location>
</feature>
<feature type="compositionally biased region" description="Basic residues" evidence="7">
    <location>
        <begin position="110"/>
        <end position="123"/>
    </location>
</feature>
<feature type="compositionally biased region" description="Basic and acidic residues" evidence="7">
    <location>
        <begin position="259"/>
        <end position="271"/>
    </location>
</feature>
<evidence type="ECO:0000256" key="2">
    <source>
        <dbReference type="ARBA" id="ARBA00022741"/>
    </source>
</evidence>
<evidence type="ECO:0000256" key="3">
    <source>
        <dbReference type="ARBA" id="ARBA00022840"/>
    </source>
</evidence>
<feature type="coiled-coil region" evidence="6">
    <location>
        <begin position="985"/>
        <end position="1026"/>
    </location>
</feature>
<evidence type="ECO:0000256" key="5">
    <source>
        <dbReference type="ARBA" id="ARBA00023175"/>
    </source>
</evidence>
<dbReference type="GO" id="GO:0005874">
    <property type="term" value="C:microtubule"/>
    <property type="evidence" value="ECO:0007669"/>
    <property type="project" value="UniProtKB-KW"/>
</dbReference>
<dbReference type="PANTHER" id="PTHR37739">
    <property type="entry name" value="KINESIN-LIKE PROTEIN KIN-12D"/>
    <property type="match status" value="1"/>
</dbReference>
<dbReference type="InterPro" id="IPR044986">
    <property type="entry name" value="KIF15/KIN-12"/>
</dbReference>
<feature type="compositionally biased region" description="Basic and acidic residues" evidence="7">
    <location>
        <begin position="231"/>
        <end position="241"/>
    </location>
</feature>
<feature type="compositionally biased region" description="Polar residues" evidence="7">
    <location>
        <begin position="243"/>
        <end position="258"/>
    </location>
</feature>
<feature type="compositionally biased region" description="Low complexity" evidence="7">
    <location>
        <begin position="87"/>
        <end position="96"/>
    </location>
</feature>
<keyword evidence="4 6" id="KW-0175">Coiled coil</keyword>
<feature type="region of interest" description="Disordered" evidence="7">
    <location>
        <begin position="59"/>
        <end position="161"/>
    </location>
</feature>
<feature type="compositionally biased region" description="Basic and acidic residues" evidence="7">
    <location>
        <begin position="124"/>
        <end position="133"/>
    </location>
</feature>
<comment type="caution">
    <text evidence="8">The sequence shown here is derived from an EMBL/GenBank/DDBJ whole genome shotgun (WGS) entry which is preliminary data.</text>
</comment>
<organism evidence="8 9">
    <name type="scientific">Cyclotella atomus</name>
    <dbReference type="NCBI Taxonomy" id="382360"/>
    <lineage>
        <taxon>Eukaryota</taxon>
        <taxon>Sar</taxon>
        <taxon>Stramenopiles</taxon>
        <taxon>Ochrophyta</taxon>
        <taxon>Bacillariophyta</taxon>
        <taxon>Coscinodiscophyceae</taxon>
        <taxon>Thalassiosirophycidae</taxon>
        <taxon>Stephanodiscales</taxon>
        <taxon>Stephanodiscaceae</taxon>
        <taxon>Cyclotella</taxon>
    </lineage>
</organism>
<keyword evidence="9" id="KW-1185">Reference proteome</keyword>
<evidence type="ECO:0000256" key="4">
    <source>
        <dbReference type="ARBA" id="ARBA00023054"/>
    </source>
</evidence>
<evidence type="ECO:0000256" key="6">
    <source>
        <dbReference type="SAM" id="Coils"/>
    </source>
</evidence>
<feature type="compositionally biased region" description="Polar residues" evidence="7">
    <location>
        <begin position="965"/>
        <end position="975"/>
    </location>
</feature>
<protein>
    <submittedName>
        <fullName evidence="8">Uncharacterized protein</fullName>
    </submittedName>
</protein>
<accession>A0ABD3NZV8</accession>
<evidence type="ECO:0000256" key="7">
    <source>
        <dbReference type="SAM" id="MobiDB-lite"/>
    </source>
</evidence>
<keyword evidence="3" id="KW-0067">ATP-binding</keyword>